<evidence type="ECO:0000256" key="3">
    <source>
        <dbReference type="ARBA" id="ARBA00010178"/>
    </source>
</evidence>
<dbReference type="PROSITE" id="PS00611">
    <property type="entry name" value="HISOL_DEHYDROGENASE"/>
    <property type="match status" value="1"/>
</dbReference>
<dbReference type="Gene3D" id="3.40.50.1980">
    <property type="entry name" value="Nitrogenase molybdenum iron protein domain"/>
    <property type="match status" value="2"/>
</dbReference>
<gene>
    <name evidence="9 12" type="primary">hisD</name>
    <name evidence="12" type="ORF">CHU33_00600</name>
</gene>
<organism evidence="12 13">
    <name type="scientific">Superficieibacter electus</name>
    <dbReference type="NCBI Taxonomy" id="2022662"/>
    <lineage>
        <taxon>Bacteria</taxon>
        <taxon>Pseudomonadati</taxon>
        <taxon>Pseudomonadota</taxon>
        <taxon>Gammaproteobacteria</taxon>
        <taxon>Enterobacterales</taxon>
        <taxon>Enterobacteriaceae</taxon>
        <taxon>Superficieibacter</taxon>
    </lineage>
</organism>
<dbReference type="Pfam" id="PF00815">
    <property type="entry name" value="Histidinol_dh"/>
    <property type="match status" value="1"/>
</dbReference>
<accession>A0ABX4ZJ40</accession>
<feature type="active site" description="Proton acceptor" evidence="9">
    <location>
        <position position="326"/>
    </location>
</feature>
<proteinExistence type="inferred from homology"/>
<feature type="binding site" evidence="9">
    <location>
        <position position="262"/>
    </location>
    <ligand>
        <name>Zn(2+)</name>
        <dbReference type="ChEBI" id="CHEBI:29105"/>
    </ligand>
</feature>
<dbReference type="Proteomes" id="UP000237073">
    <property type="component" value="Unassembled WGS sequence"/>
</dbReference>
<dbReference type="NCBIfam" id="TIGR00069">
    <property type="entry name" value="hisD"/>
    <property type="match status" value="1"/>
</dbReference>
<feature type="binding site" evidence="9">
    <location>
        <position position="130"/>
    </location>
    <ligand>
        <name>NAD(+)</name>
        <dbReference type="ChEBI" id="CHEBI:57540"/>
    </ligand>
</feature>
<dbReference type="InterPro" id="IPR012131">
    <property type="entry name" value="Hstdl_DH"/>
</dbReference>
<comment type="pathway">
    <text evidence="2 9 10">Amino-acid biosynthesis; L-histidine biosynthesis; L-histidine from 5-phospho-alpha-D-ribose 1-diphosphate: step 9/9.</text>
</comment>
<feature type="binding site" evidence="9">
    <location>
        <position position="237"/>
    </location>
    <ligand>
        <name>substrate</name>
    </ligand>
</feature>
<evidence type="ECO:0000313" key="13">
    <source>
        <dbReference type="Proteomes" id="UP000237073"/>
    </source>
</evidence>
<dbReference type="InterPro" id="IPR001692">
    <property type="entry name" value="Histidinol_DH_CS"/>
</dbReference>
<dbReference type="SUPFAM" id="SSF53720">
    <property type="entry name" value="ALDH-like"/>
    <property type="match status" value="1"/>
</dbReference>
<name>A0ABX4ZJ40_9ENTR</name>
<dbReference type="InterPro" id="IPR022695">
    <property type="entry name" value="Histidinol_DH_monofunct"/>
</dbReference>
<evidence type="ECO:0000256" key="4">
    <source>
        <dbReference type="ARBA" id="ARBA00012965"/>
    </source>
</evidence>
<comment type="subunit">
    <text evidence="9">Homodimer.</text>
</comment>
<comment type="cofactor">
    <cofactor evidence="9">
        <name>Zn(2+)</name>
        <dbReference type="ChEBI" id="CHEBI:29105"/>
    </cofactor>
    <text evidence="9">Binds 1 zinc ion per subunit.</text>
</comment>
<sequence length="435" mass="46239">MSFNTIIDWNSSTPQQQRELLMRPAISASDSITRTVVEILDNVKTRGDAALREYSARFDKTDVNALKVTAQDIADASARLGDDIKQAMAVAVKNITTFHNAQILPPVDVETQPGVRCQQVTRPVDSVGLYIPGGSAPLFSTVLMLAAPARIAGCHNVILCSPPPIADEILYAAQLCGVQNIFNVGGAQAIAALAFGTESVPKVDKIFGPGNAFVTEAKRQVSQRLDGAAIDMPAGPSEVLVIADSGATPDFVASDLLSQAEHGPDSQVILLTPDADMASRVAQAVERQLTTLPRADTARQALSASRLIVAQDLAQCVAISNQYGPEHLIIQTRNARDLVDSITSAGSVFLGDWSPESAGDYASGTNHVLPTYGYTRTCSSLGLADFQKRMTVQELSREGFAALASTIETLAAAERLTAHKNAVTLRMNALKEQEA</sequence>
<feature type="binding site" evidence="9">
    <location>
        <position position="211"/>
    </location>
    <ligand>
        <name>NAD(+)</name>
        <dbReference type="ChEBI" id="CHEBI:57540"/>
    </ligand>
</feature>
<keyword evidence="6 9" id="KW-0862">Zinc</keyword>
<evidence type="ECO:0000256" key="9">
    <source>
        <dbReference type="HAMAP-Rule" id="MF_01024"/>
    </source>
</evidence>
<comment type="catalytic activity">
    <reaction evidence="8 9 10">
        <text>L-histidinol + 2 NAD(+) + H2O = L-histidine + 2 NADH + 3 H(+)</text>
        <dbReference type="Rhea" id="RHEA:20641"/>
        <dbReference type="ChEBI" id="CHEBI:15377"/>
        <dbReference type="ChEBI" id="CHEBI:15378"/>
        <dbReference type="ChEBI" id="CHEBI:57540"/>
        <dbReference type="ChEBI" id="CHEBI:57595"/>
        <dbReference type="ChEBI" id="CHEBI:57699"/>
        <dbReference type="ChEBI" id="CHEBI:57945"/>
        <dbReference type="EC" id="1.1.1.23"/>
    </reaction>
</comment>
<feature type="binding site" evidence="9">
    <location>
        <position position="259"/>
    </location>
    <ligand>
        <name>Zn(2+)</name>
        <dbReference type="ChEBI" id="CHEBI:29105"/>
    </ligand>
</feature>
<evidence type="ECO:0000313" key="12">
    <source>
        <dbReference type="EMBL" id="POP47679.1"/>
    </source>
</evidence>
<evidence type="ECO:0000256" key="1">
    <source>
        <dbReference type="ARBA" id="ARBA00003850"/>
    </source>
</evidence>
<evidence type="ECO:0000256" key="8">
    <source>
        <dbReference type="ARBA" id="ARBA00049489"/>
    </source>
</evidence>
<protein>
    <recommendedName>
        <fullName evidence="4 9">Histidinol dehydrogenase</fullName>
        <shortName evidence="9 10">HDH</shortName>
        <ecNumber evidence="4 9">1.1.1.23</ecNumber>
    </recommendedName>
</protein>
<evidence type="ECO:0000256" key="5">
    <source>
        <dbReference type="ARBA" id="ARBA00022723"/>
    </source>
</evidence>
<feature type="binding site" evidence="9">
    <location>
        <position position="360"/>
    </location>
    <ligand>
        <name>substrate</name>
    </ligand>
</feature>
<comment type="function">
    <text evidence="1 9 10">Catalyzes the sequential NAD-dependent oxidations of L-histidinol to L-histidinaldehyde and then to L-histidine.</text>
</comment>
<keyword evidence="5 9" id="KW-0479">Metal-binding</keyword>
<dbReference type="PIRSF" id="PIRSF000099">
    <property type="entry name" value="Histidinol_dh"/>
    <property type="match status" value="1"/>
</dbReference>
<keyword evidence="9 10" id="KW-0520">NAD</keyword>
<keyword evidence="13" id="KW-1185">Reference proteome</keyword>
<dbReference type="PRINTS" id="PR00083">
    <property type="entry name" value="HOLDHDRGNASE"/>
</dbReference>
<comment type="similarity">
    <text evidence="3 9 10 11">Belongs to the histidinol dehydrogenase family.</text>
</comment>
<feature type="binding site" evidence="9">
    <location>
        <position position="259"/>
    </location>
    <ligand>
        <name>substrate</name>
    </ligand>
</feature>
<dbReference type="CDD" id="cd06572">
    <property type="entry name" value="Histidinol_dh"/>
    <property type="match status" value="1"/>
</dbReference>
<evidence type="ECO:0000256" key="7">
    <source>
        <dbReference type="ARBA" id="ARBA00023002"/>
    </source>
</evidence>
<dbReference type="PANTHER" id="PTHR21256">
    <property type="entry name" value="HISTIDINOL DEHYDROGENASE HDH"/>
    <property type="match status" value="1"/>
</dbReference>
<feature type="binding site" evidence="9">
    <location>
        <position position="419"/>
    </location>
    <ligand>
        <name>substrate</name>
    </ligand>
</feature>
<evidence type="ECO:0000256" key="6">
    <source>
        <dbReference type="ARBA" id="ARBA00022833"/>
    </source>
</evidence>
<evidence type="ECO:0000256" key="2">
    <source>
        <dbReference type="ARBA" id="ARBA00004940"/>
    </source>
</evidence>
<feature type="binding site" evidence="9">
    <location>
        <position position="188"/>
    </location>
    <ligand>
        <name>NAD(+)</name>
        <dbReference type="ChEBI" id="CHEBI:57540"/>
    </ligand>
</feature>
<dbReference type="HAMAP" id="MF_01024">
    <property type="entry name" value="HisD"/>
    <property type="match status" value="1"/>
</dbReference>
<feature type="binding site" evidence="9">
    <location>
        <position position="360"/>
    </location>
    <ligand>
        <name>Zn(2+)</name>
        <dbReference type="ChEBI" id="CHEBI:29105"/>
    </ligand>
</feature>
<keyword evidence="9 10" id="KW-0028">Amino-acid biosynthesis</keyword>
<keyword evidence="9 10" id="KW-0368">Histidine biosynthesis</keyword>
<feature type="binding site" evidence="9">
    <location>
        <position position="414"/>
    </location>
    <ligand>
        <name>substrate</name>
    </ligand>
</feature>
<reference evidence="12 13" key="1">
    <citation type="submission" date="2018-01" db="EMBL/GenBank/DDBJ databases">
        <title>Superficieibacter electus gen. nov., sp. nov., an extended-spectrum beta-lactamase possessing member of the Enterobacteriaceae family, isolated from intensive care unit surfaces.</title>
        <authorList>
            <person name="Potter R.F."/>
            <person name="D'Souza A.W."/>
        </authorList>
    </citation>
    <scope>NUCLEOTIDE SEQUENCE [LARGE SCALE GENOMIC DNA]</scope>
    <source>
        <strain evidence="12 13">BP-2</strain>
    </source>
</reference>
<evidence type="ECO:0000256" key="10">
    <source>
        <dbReference type="PIRNR" id="PIRNR000099"/>
    </source>
</evidence>
<keyword evidence="7 9" id="KW-0560">Oxidoreductase</keyword>
<dbReference type="InterPro" id="IPR016161">
    <property type="entry name" value="Ald_DH/histidinol_DH"/>
</dbReference>
<dbReference type="EC" id="1.1.1.23" evidence="4 9"/>
<dbReference type="Gene3D" id="1.20.5.1300">
    <property type="match status" value="1"/>
</dbReference>
<evidence type="ECO:0000256" key="11">
    <source>
        <dbReference type="RuleBase" id="RU004175"/>
    </source>
</evidence>
<feature type="binding site" evidence="9">
    <location>
        <position position="262"/>
    </location>
    <ligand>
        <name>substrate</name>
    </ligand>
</feature>
<dbReference type="RefSeq" id="WP_103674152.1">
    <property type="nucleotide sequence ID" value="NZ_PQGE01000001.1"/>
</dbReference>
<feature type="active site" description="Proton acceptor" evidence="9">
    <location>
        <position position="327"/>
    </location>
</feature>
<feature type="binding site" evidence="9">
    <location>
        <position position="327"/>
    </location>
    <ligand>
        <name>substrate</name>
    </ligand>
</feature>
<comment type="caution">
    <text evidence="12">The sequence shown here is derived from an EMBL/GenBank/DDBJ whole genome shotgun (WGS) entry which is preliminary data.</text>
</comment>
<dbReference type="PANTHER" id="PTHR21256:SF2">
    <property type="entry name" value="HISTIDINE BIOSYNTHESIS TRIFUNCTIONAL PROTEIN"/>
    <property type="match status" value="1"/>
</dbReference>
<dbReference type="EMBL" id="PQGE01000001">
    <property type="protein sequence ID" value="POP47679.1"/>
    <property type="molecule type" value="Genomic_DNA"/>
</dbReference>
<feature type="binding site" evidence="9">
    <location>
        <position position="419"/>
    </location>
    <ligand>
        <name>Zn(2+)</name>
        <dbReference type="ChEBI" id="CHEBI:29105"/>
    </ligand>
</feature>